<proteinExistence type="predicted"/>
<organism evidence="1 2">
    <name type="scientific">Mycena citricolor</name>
    <dbReference type="NCBI Taxonomy" id="2018698"/>
    <lineage>
        <taxon>Eukaryota</taxon>
        <taxon>Fungi</taxon>
        <taxon>Dikarya</taxon>
        <taxon>Basidiomycota</taxon>
        <taxon>Agaricomycotina</taxon>
        <taxon>Agaricomycetes</taxon>
        <taxon>Agaricomycetidae</taxon>
        <taxon>Agaricales</taxon>
        <taxon>Marasmiineae</taxon>
        <taxon>Mycenaceae</taxon>
        <taxon>Mycena</taxon>
    </lineage>
</organism>
<sequence>MLLAGTSSLNRGPNQSKYSVYGRSGSTSASIPIAQAVSYVQARATFFTVYPPPPRRTSGTFCCRRNCTQAACPCIVRLKQPSLSPARESAPHWRTTAEGRNTSMILAITWGICSRRESSA</sequence>
<accession>A0AAD2HTP8</accession>
<dbReference type="Proteomes" id="UP001295794">
    <property type="component" value="Unassembled WGS sequence"/>
</dbReference>
<evidence type="ECO:0000313" key="2">
    <source>
        <dbReference type="Proteomes" id="UP001295794"/>
    </source>
</evidence>
<evidence type="ECO:0000313" key="1">
    <source>
        <dbReference type="EMBL" id="CAK5280909.1"/>
    </source>
</evidence>
<comment type="caution">
    <text evidence="1">The sequence shown here is derived from an EMBL/GenBank/DDBJ whole genome shotgun (WGS) entry which is preliminary data.</text>
</comment>
<dbReference type="EMBL" id="CAVNYO010000440">
    <property type="protein sequence ID" value="CAK5280909.1"/>
    <property type="molecule type" value="Genomic_DNA"/>
</dbReference>
<dbReference type="AlphaFoldDB" id="A0AAD2HTP8"/>
<name>A0AAD2HTP8_9AGAR</name>
<keyword evidence="2" id="KW-1185">Reference proteome</keyword>
<gene>
    <name evidence="1" type="ORF">MYCIT1_LOCUS31634</name>
</gene>
<reference evidence="1" key="1">
    <citation type="submission" date="2023-11" db="EMBL/GenBank/DDBJ databases">
        <authorList>
            <person name="De Vega J J."/>
            <person name="De Vega J J."/>
        </authorList>
    </citation>
    <scope>NUCLEOTIDE SEQUENCE</scope>
</reference>
<protein>
    <submittedName>
        <fullName evidence="1">Uncharacterized protein</fullName>
    </submittedName>
</protein>